<keyword evidence="5" id="KW-1015">Disulfide bond</keyword>
<dbReference type="PANTHER" id="PTHR11407">
    <property type="entry name" value="LYSOZYME C"/>
    <property type="match status" value="1"/>
</dbReference>
<protein>
    <recommendedName>
        <fullName evidence="3">lysozyme</fullName>
        <ecNumber evidence="3">3.2.1.17</ecNumber>
    </recommendedName>
</protein>
<evidence type="ECO:0000256" key="4">
    <source>
        <dbReference type="ARBA" id="ARBA00022638"/>
    </source>
</evidence>
<dbReference type="GO" id="GO:0003796">
    <property type="term" value="F:lysozyme activity"/>
    <property type="evidence" value="ECO:0007669"/>
    <property type="project" value="UniProtKB-EC"/>
</dbReference>
<evidence type="ECO:0000259" key="10">
    <source>
        <dbReference type="PROSITE" id="PS00128"/>
    </source>
</evidence>
<dbReference type="InterPro" id="IPR023346">
    <property type="entry name" value="Lysozyme-like_dom_sf"/>
</dbReference>
<evidence type="ECO:0000256" key="7">
    <source>
        <dbReference type="RuleBase" id="RU004440"/>
    </source>
</evidence>
<evidence type="ECO:0000313" key="12">
    <source>
        <dbReference type="Proteomes" id="UP001153620"/>
    </source>
</evidence>
<comment type="similarity">
    <text evidence="2 7">Belongs to the glycosyl hydrolase 22 family.</text>
</comment>
<accession>A0A9N9RPT3</accession>
<feature type="domain" description="Glycosyl hydrolases family 22 (GH22)" evidence="10">
    <location>
        <begin position="238"/>
        <end position="256"/>
    </location>
</feature>
<feature type="compositionally biased region" description="Low complexity" evidence="8">
    <location>
        <begin position="797"/>
        <end position="888"/>
    </location>
</feature>
<dbReference type="PRINTS" id="PR00135">
    <property type="entry name" value="LYZLACT"/>
</dbReference>
<feature type="region of interest" description="Disordered" evidence="8">
    <location>
        <begin position="787"/>
        <end position="899"/>
    </location>
</feature>
<feature type="compositionally biased region" description="Low complexity" evidence="8">
    <location>
        <begin position="985"/>
        <end position="997"/>
    </location>
</feature>
<feature type="compositionally biased region" description="Polar residues" evidence="8">
    <location>
        <begin position="889"/>
        <end position="899"/>
    </location>
</feature>
<feature type="domain" description="Glycosyl hydrolases family 22 (GH22)" evidence="10">
    <location>
        <begin position="86"/>
        <end position="104"/>
    </location>
</feature>
<dbReference type="EMBL" id="OU895877">
    <property type="protein sequence ID" value="CAG9800936.1"/>
    <property type="molecule type" value="Genomic_DNA"/>
</dbReference>
<dbReference type="FunFam" id="1.10.530.10:FF:000001">
    <property type="entry name" value="Lysozyme C"/>
    <property type="match status" value="2"/>
</dbReference>
<dbReference type="SMART" id="SM00263">
    <property type="entry name" value="LYZ1"/>
    <property type="match status" value="5"/>
</dbReference>
<reference evidence="11" key="2">
    <citation type="submission" date="2022-10" db="EMBL/GenBank/DDBJ databases">
        <authorList>
            <consortium name="ENA_rothamsted_submissions"/>
            <consortium name="culmorum"/>
            <person name="King R."/>
        </authorList>
    </citation>
    <scope>NUCLEOTIDE SEQUENCE</scope>
</reference>
<gene>
    <name evidence="11" type="ORF">CHIRRI_LOCUS3873</name>
</gene>
<evidence type="ECO:0000256" key="1">
    <source>
        <dbReference type="ARBA" id="ARBA00000632"/>
    </source>
</evidence>
<feature type="domain" description="Glycosyl hydrolases family 22 (GH22)" evidence="10">
    <location>
        <begin position="558"/>
        <end position="576"/>
    </location>
</feature>
<comment type="catalytic activity">
    <reaction evidence="1">
        <text>Hydrolysis of (1-&gt;4)-beta-linkages between N-acetylmuramic acid and N-acetyl-D-glucosamine residues in a peptidoglycan and between N-acetyl-D-glucosamine residues in chitodextrins.</text>
        <dbReference type="EC" id="3.2.1.17"/>
    </reaction>
</comment>
<dbReference type="CDD" id="cd16899">
    <property type="entry name" value="LYZ_C_invert"/>
    <property type="match status" value="3"/>
</dbReference>
<dbReference type="GO" id="GO:0031640">
    <property type="term" value="P:killing of cells of another organism"/>
    <property type="evidence" value="ECO:0007669"/>
    <property type="project" value="UniProtKB-KW"/>
</dbReference>
<dbReference type="PROSITE" id="PS51348">
    <property type="entry name" value="GLYCOSYL_HYDROL_F22_2"/>
    <property type="match status" value="5"/>
</dbReference>
<evidence type="ECO:0000313" key="11">
    <source>
        <dbReference type="EMBL" id="CAG9800936.1"/>
    </source>
</evidence>
<evidence type="ECO:0000256" key="9">
    <source>
        <dbReference type="SAM" id="SignalP"/>
    </source>
</evidence>
<feature type="compositionally biased region" description="Polar residues" evidence="8">
    <location>
        <begin position="1096"/>
        <end position="1105"/>
    </location>
</feature>
<feature type="signal peptide" evidence="9">
    <location>
        <begin position="1"/>
        <end position="19"/>
    </location>
</feature>
<dbReference type="AlphaFoldDB" id="A0A9N9RPT3"/>
<keyword evidence="6" id="KW-0378">Hydrolase</keyword>
<evidence type="ECO:0000256" key="2">
    <source>
        <dbReference type="ARBA" id="ARBA00010859"/>
    </source>
</evidence>
<dbReference type="Proteomes" id="UP001153620">
    <property type="component" value="Chromosome 1"/>
</dbReference>
<dbReference type="SUPFAM" id="SSF53955">
    <property type="entry name" value="Lysozyme-like"/>
    <property type="match status" value="5"/>
</dbReference>
<evidence type="ECO:0000256" key="6">
    <source>
        <dbReference type="ARBA" id="ARBA00023295"/>
    </source>
</evidence>
<feature type="compositionally biased region" description="Low complexity" evidence="8">
    <location>
        <begin position="1048"/>
        <end position="1063"/>
    </location>
</feature>
<evidence type="ECO:0000256" key="3">
    <source>
        <dbReference type="ARBA" id="ARBA00012732"/>
    </source>
</evidence>
<dbReference type="OrthoDB" id="17373at2759"/>
<sequence>MLIIQLSAVVALLFHATNAKVFSKCELAKELSENYGIPSHQVGIYVCIADRQSGFNTEIVGQGLYYGMYQMSSEFWCDMYGRGKACNLNCNDLLDDDISDDIQCMQTIIEEHQRLSGSGFNAWPSGASCQSLGNSYLEDCSTQSNQISSTYNNNNKKAAATTQKKKKSGKGKVYERCELAKELSEIYGIPSHEIGTYVCIAERQSGLNTQAIGDGQYYGMYQMSSEFWCETYGTGKACNINCNDLLDDDLSDDLQCLRTIIEEHQRWSGNGWSAWPSGASCQSQGNSYIADCSIEESNQIGTSYYNNYNIRNSISTQKKTSGNVGKGKVYERCELAKELRYKHDIPMEHIATWVCIAKHESGFNTSAIGRLNWDGSEDHGLFQISDLFWCGENGKACGLTCDELRDNDIKNDVDCIKIIHKEHTRLSGDGFSAWAVYPRCKGQSDSFINGCFDESDNEIIPFKPQPGIKQPVTSNYPVHHHKSAVGNGKVYDRCELAKELRDKHNIPMHQIATWVCIAKHESNFNTSAIGRLNWDGSEDHGLFQISDIYWCGSNGKACNAQCSEFEDSDISDDIKCIKKIHQEHTGLSGDGFNAWTVYKPKCKGKSESFIKGCFDDSSNEILPIKPKPGVHQHKVEYTKTSDQRKHFDKIPGKGKVYNKCELAQELRYRHKIPMEQVATWVCIAKHESNFNTSAIGRLNWDGSEDHGLFQISDIYWCGSGQGKGCGLSCAELEDSDITDDVQCMLKIHEEHTYLSGDGFTAWAVYRPHCQGKSTSYINECFNKDDDNSIPNIRPAVTQPITTTTYRTTKQPSTTSTTKKPTTTSTKQPTTTSTIRESTTLTTKISTTSTTKQPSTPKSSTTSRPQTTSTTKKPSSTSVTTQKSTQKNTPTTVKQYQVTKRTEPITTTEKTYDTTLPETTTISEWVTTNKIFTQAKTTLSSEKKSSMPKNVNSLPTVKPFNIFDLYFKSFTTKNSNITPQQKSIVSKTSTSKPQSTKSYGSTTNKSDNRLSDQTTTKSYRVPSSSTVKNVYSTNLPTINLKTSSTKKPITQTTLTTQRNTAQTKQTSASTVRNSISQTKQQTITTTTRKSTSIKPIGSQSSKTTKGSAAKPFNVFSYYLTDYTSKATPIEYKPIQFSDKSTVIFKKPDNFLTQFDSDSDVLSVRNDFKASTESPKSYASTKSPSFFNNFPSYYFNSGVDHNRIGRLITPHSIEYLLRLTTPRTYYG</sequence>
<dbReference type="Gene3D" id="1.10.530.10">
    <property type="match status" value="5"/>
</dbReference>
<dbReference type="InterPro" id="IPR001916">
    <property type="entry name" value="Glyco_hydro_22"/>
</dbReference>
<feature type="domain" description="Glycosyl hydrolases family 22 (GH22)" evidence="10">
    <location>
        <begin position="397"/>
        <end position="415"/>
    </location>
</feature>
<feature type="chain" id="PRO_5040493777" description="lysozyme" evidence="9">
    <location>
        <begin position="20"/>
        <end position="1225"/>
    </location>
</feature>
<feature type="compositionally biased region" description="Polar residues" evidence="8">
    <location>
        <begin position="1064"/>
        <end position="1073"/>
    </location>
</feature>
<keyword evidence="4" id="KW-0929">Antimicrobial</keyword>
<evidence type="ECO:0000256" key="8">
    <source>
        <dbReference type="SAM" id="MobiDB-lite"/>
    </source>
</evidence>
<keyword evidence="9" id="KW-0732">Signal</keyword>
<name>A0A9N9RPT3_9DIPT</name>
<feature type="region of interest" description="Disordered" evidence="8">
    <location>
        <begin position="1048"/>
        <end position="1105"/>
    </location>
</feature>
<feature type="region of interest" description="Disordered" evidence="8">
    <location>
        <begin position="980"/>
        <end position="1021"/>
    </location>
</feature>
<dbReference type="GO" id="GO:0042742">
    <property type="term" value="P:defense response to bacterium"/>
    <property type="evidence" value="ECO:0007669"/>
    <property type="project" value="UniProtKB-KW"/>
</dbReference>
<proteinExistence type="inferred from homology"/>
<dbReference type="PROSITE" id="PS00128">
    <property type="entry name" value="GLYCOSYL_HYDROL_F22_1"/>
    <property type="match status" value="5"/>
</dbReference>
<dbReference type="Pfam" id="PF00062">
    <property type="entry name" value="Lys"/>
    <property type="match status" value="5"/>
</dbReference>
<evidence type="ECO:0000256" key="5">
    <source>
        <dbReference type="ARBA" id="ARBA00023157"/>
    </source>
</evidence>
<keyword evidence="6" id="KW-0326">Glycosidase</keyword>
<organism evidence="11 12">
    <name type="scientific">Chironomus riparius</name>
    <dbReference type="NCBI Taxonomy" id="315576"/>
    <lineage>
        <taxon>Eukaryota</taxon>
        <taxon>Metazoa</taxon>
        <taxon>Ecdysozoa</taxon>
        <taxon>Arthropoda</taxon>
        <taxon>Hexapoda</taxon>
        <taxon>Insecta</taxon>
        <taxon>Pterygota</taxon>
        <taxon>Neoptera</taxon>
        <taxon>Endopterygota</taxon>
        <taxon>Diptera</taxon>
        <taxon>Nematocera</taxon>
        <taxon>Chironomoidea</taxon>
        <taxon>Chironomidae</taxon>
        <taxon>Chironominae</taxon>
        <taxon>Chironomus</taxon>
    </lineage>
</organism>
<dbReference type="PANTHER" id="PTHR11407:SF63">
    <property type="entry name" value="LYSOZYME C"/>
    <property type="match status" value="1"/>
</dbReference>
<dbReference type="InterPro" id="IPR019799">
    <property type="entry name" value="Glyco_hydro_22_CS"/>
</dbReference>
<feature type="compositionally biased region" description="Low complexity" evidence="8">
    <location>
        <begin position="1074"/>
        <end position="1093"/>
    </location>
</feature>
<keyword evidence="12" id="KW-1185">Reference proteome</keyword>
<dbReference type="EC" id="3.2.1.17" evidence="3"/>
<feature type="domain" description="Glycosyl hydrolases family 22 (GH22)" evidence="10">
    <location>
        <begin position="725"/>
        <end position="743"/>
    </location>
</feature>
<keyword evidence="4" id="KW-0081">Bacteriolytic enzyme</keyword>
<reference evidence="11" key="1">
    <citation type="submission" date="2022-01" db="EMBL/GenBank/DDBJ databases">
        <authorList>
            <person name="King R."/>
        </authorList>
    </citation>
    <scope>NUCLEOTIDE SEQUENCE</scope>
</reference>
<feature type="compositionally biased region" description="Polar residues" evidence="8">
    <location>
        <begin position="998"/>
        <end position="1021"/>
    </location>
</feature>